<evidence type="ECO:0000259" key="4">
    <source>
        <dbReference type="PROSITE" id="PS51387"/>
    </source>
</evidence>
<evidence type="ECO:0000256" key="3">
    <source>
        <dbReference type="SAM" id="SignalP"/>
    </source>
</evidence>
<dbReference type="EMBL" id="JBBXMP010000062">
    <property type="protein sequence ID" value="KAL0064421.1"/>
    <property type="molecule type" value="Genomic_DNA"/>
</dbReference>
<evidence type="ECO:0000256" key="1">
    <source>
        <dbReference type="ARBA" id="ARBA00005466"/>
    </source>
</evidence>
<dbReference type="Pfam" id="PF08031">
    <property type="entry name" value="BBE"/>
    <property type="match status" value="1"/>
</dbReference>
<keyword evidence="6" id="KW-1185">Reference proteome</keyword>
<gene>
    <name evidence="5" type="ORF">AAF712_008585</name>
</gene>
<dbReference type="InterPro" id="IPR050432">
    <property type="entry name" value="FAD-linked_Oxidoreductases_BP"/>
</dbReference>
<dbReference type="InterPro" id="IPR016166">
    <property type="entry name" value="FAD-bd_PCMH"/>
</dbReference>
<comment type="caution">
    <text evidence="5">The sequence shown here is derived from an EMBL/GenBank/DDBJ whole genome shotgun (WGS) entry which is preliminary data.</text>
</comment>
<dbReference type="InterPro" id="IPR012951">
    <property type="entry name" value="BBE"/>
</dbReference>
<comment type="similarity">
    <text evidence="1">Belongs to the oxygen-dependent FAD-linked oxidoreductase family.</text>
</comment>
<dbReference type="PANTHER" id="PTHR13878">
    <property type="entry name" value="GULONOLACTONE OXIDASE"/>
    <property type="match status" value="1"/>
</dbReference>
<reference evidence="5 6" key="1">
    <citation type="submission" date="2024-05" db="EMBL/GenBank/DDBJ databases">
        <title>A draft genome resource for the thread blight pathogen Marasmius tenuissimus strain MS-2.</title>
        <authorList>
            <person name="Yulfo-Soto G.E."/>
            <person name="Baruah I.K."/>
            <person name="Amoako-Attah I."/>
            <person name="Bukari Y."/>
            <person name="Meinhardt L.W."/>
            <person name="Bailey B.A."/>
            <person name="Cohen S.P."/>
        </authorList>
    </citation>
    <scope>NUCLEOTIDE SEQUENCE [LARGE SCALE GENOMIC DNA]</scope>
    <source>
        <strain evidence="5 6">MS-2</strain>
    </source>
</reference>
<dbReference type="Gene3D" id="3.30.465.10">
    <property type="match status" value="2"/>
</dbReference>
<keyword evidence="3" id="KW-0732">Signal</keyword>
<evidence type="ECO:0000256" key="2">
    <source>
        <dbReference type="ARBA" id="ARBA00023002"/>
    </source>
</evidence>
<evidence type="ECO:0000313" key="5">
    <source>
        <dbReference type="EMBL" id="KAL0064421.1"/>
    </source>
</evidence>
<feature type="domain" description="FAD-binding PCMH-type" evidence="4">
    <location>
        <begin position="130"/>
        <end position="310"/>
    </location>
</feature>
<dbReference type="InterPro" id="IPR016169">
    <property type="entry name" value="FAD-bd_PCMH_sub2"/>
</dbReference>
<dbReference type="Pfam" id="PF01565">
    <property type="entry name" value="FAD_binding_4"/>
    <property type="match status" value="1"/>
</dbReference>
<proteinExistence type="inferred from homology"/>
<accession>A0ABR2ZS73</accession>
<dbReference type="Proteomes" id="UP001437256">
    <property type="component" value="Unassembled WGS sequence"/>
</dbReference>
<dbReference type="PANTHER" id="PTHR13878:SF91">
    <property type="entry name" value="FAD BINDING DOMAIN PROTEIN (AFU_ORTHOLOGUE AFUA_6G12070)-RELATED"/>
    <property type="match status" value="1"/>
</dbReference>
<feature type="chain" id="PRO_5046106081" description="FAD-binding PCMH-type domain-containing protein" evidence="3">
    <location>
        <begin position="18"/>
        <end position="600"/>
    </location>
</feature>
<protein>
    <recommendedName>
        <fullName evidence="4">FAD-binding PCMH-type domain-containing protein</fullName>
    </recommendedName>
</protein>
<dbReference type="PROSITE" id="PS51387">
    <property type="entry name" value="FAD_PCMH"/>
    <property type="match status" value="1"/>
</dbReference>
<evidence type="ECO:0000313" key="6">
    <source>
        <dbReference type="Proteomes" id="UP001437256"/>
    </source>
</evidence>
<feature type="signal peptide" evidence="3">
    <location>
        <begin position="1"/>
        <end position="17"/>
    </location>
</feature>
<name>A0ABR2ZS73_9AGAR</name>
<sequence>MLPRTALIAVLATLVAGEHQQHCRILPSDPSWPAAEVWKAFNQSIDGRLIKTIPIGSPCHDPTYNEAECKYVRDHWHIPSFQFVAPLSRKACTMLTSRLISSEPHPSSVMDYTFLDKGCDPFDPREKPCRIGGYVQYAVNISRPEHVIKTVNFVKEHNIRFVVKNTGHDYLGRSTAIGAVSVWMHNLQGINFLPQYESSEYSGPAFKVHAGAIGYDLAVAADKKGFVTVSGECPTVGFSGGYLQGGGHSTLTSMYGLAADHTLEFEVITTQGEFVRASPTSHQDLYWALSGGGGGTYGVVWSVTIKPQQDLPVTIGSIEFTSEGVDPDTWWKAIDAYQASTPALTDAKVFGIAVYDNTFFKLNPVFAVNKSASEVSTLLQPLLATLDGLKIKYKTAVNTYDGYLEAYNTLTFLIDFKIADYIFGSRLLPRQIAEGGGLIHEFIQRAIGPGKPDNAVLPAWREAERHLNVLLPLKDGDSLETVARGRKRISNDFIPALKQLAPGSGAYINEVRHMTVNTGILTDWRDSQADPYEPDFKEAFYGPNYGRLLEIKDKWDPEHILYGSVAVGGDRWKQTEEGRLCRAEIPARLVDQTSYHGNDL</sequence>
<keyword evidence="2" id="KW-0560">Oxidoreductase</keyword>
<dbReference type="SUPFAM" id="SSF56176">
    <property type="entry name" value="FAD-binding/transporter-associated domain-like"/>
    <property type="match status" value="1"/>
</dbReference>
<dbReference type="InterPro" id="IPR036318">
    <property type="entry name" value="FAD-bd_PCMH-like_sf"/>
</dbReference>
<dbReference type="InterPro" id="IPR006094">
    <property type="entry name" value="Oxid_FAD_bind_N"/>
</dbReference>
<organism evidence="5 6">
    <name type="scientific">Marasmius tenuissimus</name>
    <dbReference type="NCBI Taxonomy" id="585030"/>
    <lineage>
        <taxon>Eukaryota</taxon>
        <taxon>Fungi</taxon>
        <taxon>Dikarya</taxon>
        <taxon>Basidiomycota</taxon>
        <taxon>Agaricomycotina</taxon>
        <taxon>Agaricomycetes</taxon>
        <taxon>Agaricomycetidae</taxon>
        <taxon>Agaricales</taxon>
        <taxon>Marasmiineae</taxon>
        <taxon>Marasmiaceae</taxon>
        <taxon>Marasmius</taxon>
    </lineage>
</organism>